<evidence type="ECO:0000256" key="1">
    <source>
        <dbReference type="SAM" id="MobiDB-lite"/>
    </source>
</evidence>
<name>A0A7R9FTP7_9CRUS</name>
<gene>
    <name evidence="2" type="ORF">DSTB1V02_LOCUS14307</name>
</gene>
<dbReference type="EMBL" id="LR910018">
    <property type="protein sequence ID" value="CAD7254561.1"/>
    <property type="molecule type" value="Genomic_DNA"/>
</dbReference>
<accession>A0A7R9FTP7</accession>
<dbReference type="AlphaFoldDB" id="A0A7R9FTP7"/>
<keyword evidence="3" id="KW-1185">Reference proteome</keyword>
<sequence>MMTETMLTPKIRSHVYMELGLPPEQDSVENKALIETIVNDIEKAFESGGVPARDRSQVLRLVSAGSKTAVSMKLAYDLPALADDPIPKMTTLAGANIIYMVVVTGKDKRRAKEELQAVLDADLKAEVEKTAISDPDLKPIAKKLGQIPDMKAATTHLMQTALRWWRLAMGKDPSMEDSVIDTSSLIASVQNSLPAAEDKDQVGTLLSALSALFTDDILSFSEVILSINPPLYTDVTVVNLKKEFEVGVHDTATHPDAIALAQRIQEELRNDYLLAGGVDVGVNVSLPFAPSQGGIEANALTTFSTDTVEATRVTRDAARIAESNGIDGTSVTVTSEPSTSPSADSYAQKSGPFRS</sequence>
<proteinExistence type="predicted"/>
<evidence type="ECO:0000313" key="3">
    <source>
        <dbReference type="Proteomes" id="UP000677054"/>
    </source>
</evidence>
<reference evidence="2" key="1">
    <citation type="submission" date="2020-11" db="EMBL/GenBank/DDBJ databases">
        <authorList>
            <person name="Tran Van P."/>
        </authorList>
    </citation>
    <scope>NUCLEOTIDE SEQUENCE</scope>
</reference>
<dbReference type="EMBL" id="CAJPEV010010500">
    <property type="protein sequence ID" value="CAG0906004.1"/>
    <property type="molecule type" value="Genomic_DNA"/>
</dbReference>
<protein>
    <submittedName>
        <fullName evidence="2">Uncharacterized protein</fullName>
    </submittedName>
</protein>
<dbReference type="Proteomes" id="UP000677054">
    <property type="component" value="Unassembled WGS sequence"/>
</dbReference>
<evidence type="ECO:0000313" key="2">
    <source>
        <dbReference type="EMBL" id="CAD7254561.1"/>
    </source>
</evidence>
<organism evidence="2">
    <name type="scientific">Darwinula stevensoni</name>
    <dbReference type="NCBI Taxonomy" id="69355"/>
    <lineage>
        <taxon>Eukaryota</taxon>
        <taxon>Metazoa</taxon>
        <taxon>Ecdysozoa</taxon>
        <taxon>Arthropoda</taxon>
        <taxon>Crustacea</taxon>
        <taxon>Oligostraca</taxon>
        <taxon>Ostracoda</taxon>
        <taxon>Podocopa</taxon>
        <taxon>Podocopida</taxon>
        <taxon>Darwinulocopina</taxon>
        <taxon>Darwinuloidea</taxon>
        <taxon>Darwinulidae</taxon>
        <taxon>Darwinula</taxon>
    </lineage>
</organism>
<feature type="compositionally biased region" description="Low complexity" evidence="1">
    <location>
        <begin position="329"/>
        <end position="342"/>
    </location>
</feature>
<feature type="region of interest" description="Disordered" evidence="1">
    <location>
        <begin position="324"/>
        <end position="355"/>
    </location>
</feature>